<feature type="compositionally biased region" description="Basic and acidic residues" evidence="1">
    <location>
        <begin position="203"/>
        <end position="245"/>
    </location>
</feature>
<feature type="region of interest" description="Disordered" evidence="1">
    <location>
        <begin position="1"/>
        <end position="43"/>
    </location>
</feature>
<dbReference type="OrthoDB" id="2440782at2759"/>
<feature type="region of interest" description="Disordered" evidence="1">
    <location>
        <begin position="446"/>
        <end position="494"/>
    </location>
</feature>
<dbReference type="EMBL" id="KN042433">
    <property type="protein sequence ID" value="KFH62235.1"/>
    <property type="molecule type" value="Genomic_DNA"/>
</dbReference>
<feature type="compositionally biased region" description="Basic and acidic residues" evidence="1">
    <location>
        <begin position="255"/>
        <end position="274"/>
    </location>
</feature>
<feature type="compositionally biased region" description="Polar residues" evidence="1">
    <location>
        <begin position="24"/>
        <end position="43"/>
    </location>
</feature>
<evidence type="ECO:0000313" key="3">
    <source>
        <dbReference type="Proteomes" id="UP000243308"/>
    </source>
</evidence>
<feature type="compositionally biased region" description="Low complexity" evidence="1">
    <location>
        <begin position="9"/>
        <end position="23"/>
    </location>
</feature>
<organism evidence="2 3">
    <name type="scientific">Podila verticillata NRRL 6337</name>
    <dbReference type="NCBI Taxonomy" id="1069443"/>
    <lineage>
        <taxon>Eukaryota</taxon>
        <taxon>Fungi</taxon>
        <taxon>Fungi incertae sedis</taxon>
        <taxon>Mucoromycota</taxon>
        <taxon>Mortierellomycotina</taxon>
        <taxon>Mortierellomycetes</taxon>
        <taxon>Mortierellales</taxon>
        <taxon>Mortierellaceae</taxon>
        <taxon>Podila</taxon>
    </lineage>
</organism>
<feature type="region of interest" description="Disordered" evidence="1">
    <location>
        <begin position="170"/>
        <end position="295"/>
    </location>
</feature>
<feature type="compositionally biased region" description="Acidic residues" evidence="1">
    <location>
        <begin position="458"/>
        <end position="470"/>
    </location>
</feature>
<gene>
    <name evidence="2" type="ORF">MVEG_11873</name>
</gene>
<feature type="compositionally biased region" description="Polar residues" evidence="1">
    <location>
        <begin position="119"/>
        <end position="137"/>
    </location>
</feature>
<reference evidence="2 3" key="1">
    <citation type="submission" date="2011-02" db="EMBL/GenBank/DDBJ databases">
        <title>The Genome Sequence of Mortierella verticillata NRRL 6337.</title>
        <authorList>
            <consortium name="The Broad Institute Genome Sequencing Platform"/>
            <person name="Russ C."/>
            <person name="Cuomo C."/>
            <person name="Burger G."/>
            <person name="Gray M.W."/>
            <person name="Holland P.W.H."/>
            <person name="King N."/>
            <person name="Lang F.B.F."/>
            <person name="Roger A.J."/>
            <person name="Ruiz-Trillo I."/>
            <person name="Young S.K."/>
            <person name="Zeng Q."/>
            <person name="Gargeya S."/>
            <person name="Alvarado L."/>
            <person name="Berlin A."/>
            <person name="Chapman S.B."/>
            <person name="Chen Z."/>
            <person name="Freedman E."/>
            <person name="Gellesch M."/>
            <person name="Goldberg J."/>
            <person name="Griggs A."/>
            <person name="Gujja S."/>
            <person name="Heilman E."/>
            <person name="Heiman D."/>
            <person name="Howarth C."/>
            <person name="Mehta T."/>
            <person name="Neiman D."/>
            <person name="Pearson M."/>
            <person name="Roberts A."/>
            <person name="Saif S."/>
            <person name="Shea T."/>
            <person name="Shenoy N."/>
            <person name="Sisk P."/>
            <person name="Stolte C."/>
            <person name="Sykes S."/>
            <person name="White J."/>
            <person name="Yandava C."/>
            <person name="Haas B."/>
            <person name="Nusbaum C."/>
            <person name="Birren B."/>
        </authorList>
    </citation>
    <scope>NUCLEOTIDE SEQUENCE [LARGE SCALE GENOMIC DNA]</scope>
    <source>
        <strain evidence="2 3">NRRL 6337</strain>
    </source>
</reference>
<evidence type="ECO:0000313" key="2">
    <source>
        <dbReference type="EMBL" id="KFH62235.1"/>
    </source>
</evidence>
<dbReference type="AlphaFoldDB" id="A0A086TJV8"/>
<feature type="compositionally biased region" description="Basic and acidic residues" evidence="1">
    <location>
        <begin position="283"/>
        <end position="295"/>
    </location>
</feature>
<evidence type="ECO:0000256" key="1">
    <source>
        <dbReference type="SAM" id="MobiDB-lite"/>
    </source>
</evidence>
<name>A0A086TJV8_9FUNG</name>
<feature type="compositionally biased region" description="Basic and acidic residues" evidence="1">
    <location>
        <begin position="472"/>
        <end position="481"/>
    </location>
</feature>
<sequence length="494" mass="54494">MERRHSDHGTQPTSLSGSSTPSSVEATSHCGNNPIASNNDLTTSAPATIKRTFDWQLLPPDELDRIAYNSHKQRKARLKLNPPRCSQCPEARLTSEAMLATHLISKKHLMRAKLGNPGPFSSVNHENRSTATDNSVGSDVVMEDARNIPDESKDTPDSLLSMPVVEGKHISLIKLGKPKDSEKSKKRKHSKKSTPSESNGKSKRSEKPGESGKAGEIERPGESPKQENVVKRGESEKLGESKEQVSSRGIMESTPRSKEKARKQEERTKLWRRLERSKKKEKRRESKNKVADMQKESSTIIDAVVVSGNGQSKIPADAPMDATTSEARKVDSALQAPSVRKHKAIHKLSRDPGAINPISGNNNFTTEKTISAKPLIVGDTPVTSSKKEPALQLYWNCSLCGSVWKQEKAWAGHLTSGQHMRRILKTMQQAVPELAPFDRLDALSSNDPFGWGTGASVVEEEESEDDEATMEEAQRMNKNEETTPDDDDNMDLGE</sequence>
<feature type="compositionally biased region" description="Acidic residues" evidence="1">
    <location>
        <begin position="482"/>
        <end position="494"/>
    </location>
</feature>
<accession>A0A086TJV8</accession>
<dbReference type="Proteomes" id="UP000243308">
    <property type="component" value="Unassembled WGS sequence"/>
</dbReference>
<keyword evidence="3" id="KW-1185">Reference proteome</keyword>
<proteinExistence type="predicted"/>
<feature type="region of interest" description="Disordered" evidence="1">
    <location>
        <begin position="115"/>
        <end position="140"/>
    </location>
</feature>
<protein>
    <submittedName>
        <fullName evidence="2">Uncharacterized protein</fullName>
    </submittedName>
</protein>